<organism evidence="5 6">
    <name type="scientific">Kriegella aquimaris</name>
    <dbReference type="NCBI Taxonomy" id="192904"/>
    <lineage>
        <taxon>Bacteria</taxon>
        <taxon>Pseudomonadati</taxon>
        <taxon>Bacteroidota</taxon>
        <taxon>Flavobacteriia</taxon>
        <taxon>Flavobacteriales</taxon>
        <taxon>Flavobacteriaceae</taxon>
        <taxon>Kriegella</taxon>
    </lineage>
</organism>
<evidence type="ECO:0000313" key="5">
    <source>
        <dbReference type="EMBL" id="SDM29601.1"/>
    </source>
</evidence>
<feature type="binding site" evidence="4">
    <location>
        <position position="139"/>
    </location>
    <ligand>
        <name>substrate</name>
    </ligand>
</feature>
<dbReference type="AlphaFoldDB" id="A0A1G9S2A3"/>
<keyword evidence="1 5" id="KW-0378">Hydrolase</keyword>
<feature type="binding site" evidence="4">
    <location>
        <position position="389"/>
    </location>
    <ligand>
        <name>substrate</name>
    </ligand>
</feature>
<dbReference type="GO" id="GO:0052757">
    <property type="term" value="F:chondroitin hydrolase activity"/>
    <property type="evidence" value="ECO:0007669"/>
    <property type="project" value="TreeGrafter"/>
</dbReference>
<reference evidence="5 6" key="1">
    <citation type="submission" date="2016-10" db="EMBL/GenBank/DDBJ databases">
        <authorList>
            <person name="de Groot N.N."/>
        </authorList>
    </citation>
    <scope>NUCLEOTIDE SEQUENCE [LARGE SCALE GENOMIC DNA]</scope>
    <source>
        <strain evidence="5 6">DSM 19886</strain>
    </source>
</reference>
<evidence type="ECO:0000256" key="1">
    <source>
        <dbReference type="ARBA" id="ARBA00022801"/>
    </source>
</evidence>
<dbReference type="Gene3D" id="1.50.10.10">
    <property type="match status" value="1"/>
</dbReference>
<dbReference type="PANTHER" id="PTHR36845:SF1">
    <property type="entry name" value="HYDROLASE, PUTATIVE (AFU_ORTHOLOGUE AFUA_7G05090)-RELATED"/>
    <property type="match status" value="1"/>
</dbReference>
<dbReference type="PROSITE" id="PS51257">
    <property type="entry name" value="PROKAR_LIPOPROTEIN"/>
    <property type="match status" value="1"/>
</dbReference>
<evidence type="ECO:0000256" key="3">
    <source>
        <dbReference type="PIRSR" id="PIRSR610905-1"/>
    </source>
</evidence>
<dbReference type="GO" id="GO:0000272">
    <property type="term" value="P:polysaccharide catabolic process"/>
    <property type="evidence" value="ECO:0007669"/>
    <property type="project" value="TreeGrafter"/>
</dbReference>
<dbReference type="RefSeq" id="WP_089890746.1">
    <property type="nucleotide sequence ID" value="NZ_FNGV01000007.1"/>
</dbReference>
<dbReference type="SUPFAM" id="SSF48208">
    <property type="entry name" value="Six-hairpin glycosidases"/>
    <property type="match status" value="1"/>
</dbReference>
<feature type="binding site" evidence="4">
    <location>
        <position position="280"/>
    </location>
    <ligand>
        <name>substrate</name>
    </ligand>
</feature>
<evidence type="ECO:0000256" key="2">
    <source>
        <dbReference type="ARBA" id="ARBA00038358"/>
    </source>
</evidence>
<comment type="similarity">
    <text evidence="2">Belongs to the glycosyl hydrolase 88 family.</text>
</comment>
<dbReference type="Pfam" id="PF07470">
    <property type="entry name" value="Glyco_hydro_88"/>
    <property type="match status" value="1"/>
</dbReference>
<feature type="active site" description="Nucleophile" evidence="3">
    <location>
        <position position="139"/>
    </location>
</feature>
<feature type="active site" description="Proton donor" evidence="3">
    <location>
        <position position="204"/>
    </location>
</feature>
<name>A0A1G9S2A3_9FLAO</name>
<dbReference type="OrthoDB" id="428577at2"/>
<gene>
    <name evidence="5" type="ORF">SAMN04488514_10776</name>
</gene>
<dbReference type="EMBL" id="FNGV01000007">
    <property type="protein sequence ID" value="SDM29601.1"/>
    <property type="molecule type" value="Genomic_DNA"/>
</dbReference>
<accession>A0A1G9S2A3</accession>
<dbReference type="InterPro" id="IPR008928">
    <property type="entry name" value="6-hairpin_glycosidase_sf"/>
</dbReference>
<feature type="binding site" evidence="4">
    <location>
        <position position="276"/>
    </location>
    <ligand>
        <name>substrate</name>
    </ligand>
</feature>
<feature type="binding site" evidence="4">
    <location>
        <position position="264"/>
    </location>
    <ligand>
        <name>substrate</name>
    </ligand>
</feature>
<dbReference type="InterPro" id="IPR010905">
    <property type="entry name" value="Glyco_hydro_88"/>
</dbReference>
<sequence>MNKNYSYKLQLSYVGTIKFIFLLTLLLTSCKENKDKVSDKIEANSTIDENIDVDQALSNAVKQLELQTEYAMKENRIPRTVNPEGEMHWTNPKFDWTEGFYPGSLWYLYKYSKDDKWKNAATSFQAMFEEHKNLTTNHDLGFVFNCSYGNGYDLTGNEDFMAVMITAANALSTRFNPNVGCIKSWDVDRGWQSERNWMFPVIIDNMMNLELLFKASELTGDTKYKEIAIAHANTTLKNHFREDNSSYHVIDYDPNTGSVRNKETAQGFAHESAWARGQAWGLYGYTVCYRYTKDEKYLDQAQKIAKFIYDNRPADGIPYWDYNADKIPNEPRDVSAAAIIASALIELDGYTKESYGAQIDEILGSLASEAYTAKIGENNDFILKHSVGSIPHGNEIDVPLNYADYYYLEALLRYKDDYVKN</sequence>
<dbReference type="PANTHER" id="PTHR36845">
    <property type="entry name" value="HYDROLASE, PUTATIVE (AFU_ORTHOLOGUE AFUA_7G05090)-RELATED"/>
    <property type="match status" value="1"/>
</dbReference>
<evidence type="ECO:0000313" key="6">
    <source>
        <dbReference type="Proteomes" id="UP000199440"/>
    </source>
</evidence>
<dbReference type="InterPro" id="IPR012341">
    <property type="entry name" value="6hp_glycosidase-like_sf"/>
</dbReference>
<feature type="binding site" evidence="4">
    <location>
        <position position="204"/>
    </location>
    <ligand>
        <name>substrate</name>
    </ligand>
</feature>
<dbReference type="InterPro" id="IPR052369">
    <property type="entry name" value="UG_Glycosaminoglycan_Hydrolase"/>
</dbReference>
<evidence type="ECO:0000256" key="4">
    <source>
        <dbReference type="PIRSR" id="PIRSR610905-2"/>
    </source>
</evidence>
<keyword evidence="6" id="KW-1185">Reference proteome</keyword>
<proteinExistence type="inferred from homology"/>
<dbReference type="STRING" id="192904.SAMN04488514_10776"/>
<protein>
    <submittedName>
        <fullName evidence="5">Glycosyl Hydrolase Family 88</fullName>
    </submittedName>
</protein>
<dbReference type="Proteomes" id="UP000199440">
    <property type="component" value="Unassembled WGS sequence"/>
</dbReference>